<name>A0ACC2G931_DALPE</name>
<accession>A0ACC2G931</accession>
<dbReference type="EMBL" id="CM055743">
    <property type="protein sequence ID" value="KAJ8000020.1"/>
    <property type="molecule type" value="Genomic_DNA"/>
</dbReference>
<proteinExistence type="predicted"/>
<gene>
    <name evidence="1" type="ORF">DPEC_G00200480</name>
</gene>
<sequence length="152" mass="16621">MRLEEFSCRAGIPCTRRSVCVSPSYHGVFQCQLLSLVGGGAVIILPLLAEQRQATSFDLPDYPPCCCCAPWATLRGFGTDQCAPGTEDYRHCGICKPEETDCATPGRLLGSITTHSPMELVCIDYLHLEPSRGGYEYILVVMDHSKVRPGLP</sequence>
<organism evidence="1 2">
    <name type="scientific">Dallia pectoralis</name>
    <name type="common">Alaska blackfish</name>
    <dbReference type="NCBI Taxonomy" id="75939"/>
    <lineage>
        <taxon>Eukaryota</taxon>
        <taxon>Metazoa</taxon>
        <taxon>Chordata</taxon>
        <taxon>Craniata</taxon>
        <taxon>Vertebrata</taxon>
        <taxon>Euteleostomi</taxon>
        <taxon>Actinopterygii</taxon>
        <taxon>Neopterygii</taxon>
        <taxon>Teleostei</taxon>
        <taxon>Protacanthopterygii</taxon>
        <taxon>Esociformes</taxon>
        <taxon>Umbridae</taxon>
        <taxon>Dallia</taxon>
    </lineage>
</organism>
<comment type="caution">
    <text evidence="1">The sequence shown here is derived from an EMBL/GenBank/DDBJ whole genome shotgun (WGS) entry which is preliminary data.</text>
</comment>
<keyword evidence="2" id="KW-1185">Reference proteome</keyword>
<evidence type="ECO:0000313" key="2">
    <source>
        <dbReference type="Proteomes" id="UP001157502"/>
    </source>
</evidence>
<dbReference type="Proteomes" id="UP001157502">
    <property type="component" value="Chromosome 16"/>
</dbReference>
<reference evidence="1" key="1">
    <citation type="submission" date="2021-05" db="EMBL/GenBank/DDBJ databases">
        <authorList>
            <person name="Pan Q."/>
            <person name="Jouanno E."/>
            <person name="Zahm M."/>
            <person name="Klopp C."/>
            <person name="Cabau C."/>
            <person name="Louis A."/>
            <person name="Berthelot C."/>
            <person name="Parey E."/>
            <person name="Roest Crollius H."/>
            <person name="Montfort J."/>
            <person name="Robinson-Rechavi M."/>
            <person name="Bouchez O."/>
            <person name="Lampietro C."/>
            <person name="Lopez Roques C."/>
            <person name="Donnadieu C."/>
            <person name="Postlethwait J."/>
            <person name="Bobe J."/>
            <person name="Dillon D."/>
            <person name="Chandos A."/>
            <person name="von Hippel F."/>
            <person name="Guiguen Y."/>
        </authorList>
    </citation>
    <scope>NUCLEOTIDE SEQUENCE</scope>
    <source>
        <strain evidence="1">YG-Jan2019</strain>
    </source>
</reference>
<protein>
    <submittedName>
        <fullName evidence="1">Uncharacterized protein</fullName>
    </submittedName>
</protein>
<evidence type="ECO:0000313" key="1">
    <source>
        <dbReference type="EMBL" id="KAJ8000020.1"/>
    </source>
</evidence>